<feature type="transmembrane region" description="Helical" evidence="2">
    <location>
        <begin position="870"/>
        <end position="894"/>
    </location>
</feature>
<organism evidence="4 5">
    <name type="scientific">Triparma laevis f. longispina</name>
    <dbReference type="NCBI Taxonomy" id="1714387"/>
    <lineage>
        <taxon>Eukaryota</taxon>
        <taxon>Sar</taxon>
        <taxon>Stramenopiles</taxon>
        <taxon>Ochrophyta</taxon>
        <taxon>Bolidophyceae</taxon>
        <taxon>Parmales</taxon>
        <taxon>Triparmaceae</taxon>
        <taxon>Triparma</taxon>
    </lineage>
</organism>
<keyword evidence="2" id="KW-0812">Transmembrane</keyword>
<comment type="caution">
    <text evidence="4">The sequence shown here is derived from an EMBL/GenBank/DDBJ whole genome shotgun (WGS) entry which is preliminary data.</text>
</comment>
<dbReference type="InterPro" id="IPR053958">
    <property type="entry name" value="HMGCR/SNAP/NPC1-like_SSD"/>
</dbReference>
<evidence type="ECO:0000256" key="1">
    <source>
        <dbReference type="ARBA" id="ARBA00005585"/>
    </source>
</evidence>
<reference evidence="5" key="1">
    <citation type="journal article" date="2023" name="Commun. Biol.">
        <title>Genome analysis of Parmales, the sister group of diatoms, reveals the evolutionary specialization of diatoms from phago-mixotrophs to photoautotrophs.</title>
        <authorList>
            <person name="Ban H."/>
            <person name="Sato S."/>
            <person name="Yoshikawa S."/>
            <person name="Yamada K."/>
            <person name="Nakamura Y."/>
            <person name="Ichinomiya M."/>
            <person name="Sato N."/>
            <person name="Blanc-Mathieu R."/>
            <person name="Endo H."/>
            <person name="Kuwata A."/>
            <person name="Ogata H."/>
        </authorList>
    </citation>
    <scope>NUCLEOTIDE SEQUENCE [LARGE SCALE GENOMIC DNA]</scope>
    <source>
        <strain evidence="5">NIES 3700</strain>
    </source>
</reference>
<dbReference type="PROSITE" id="PS50156">
    <property type="entry name" value="SSD"/>
    <property type="match status" value="1"/>
</dbReference>
<dbReference type="PANTHER" id="PTHR10796">
    <property type="entry name" value="PATCHED-RELATED"/>
    <property type="match status" value="1"/>
</dbReference>
<dbReference type="Gene3D" id="1.20.1640.10">
    <property type="entry name" value="Multidrug efflux transporter AcrB transmembrane domain"/>
    <property type="match status" value="2"/>
</dbReference>
<dbReference type="InterPro" id="IPR000731">
    <property type="entry name" value="SSD"/>
</dbReference>
<dbReference type="EMBL" id="BRXW01000235">
    <property type="protein sequence ID" value="GMI15649.1"/>
    <property type="molecule type" value="Genomic_DNA"/>
</dbReference>
<comment type="similarity">
    <text evidence="1">Belongs to the patched family.</text>
</comment>
<name>A0A9W7KY29_9STRA</name>
<gene>
    <name evidence="4" type="ORF">TrLO_g15190</name>
</gene>
<feature type="transmembrane region" description="Helical" evidence="2">
    <location>
        <begin position="426"/>
        <end position="447"/>
    </location>
</feature>
<proteinExistence type="inferred from homology"/>
<feature type="transmembrane region" description="Helical" evidence="2">
    <location>
        <begin position="776"/>
        <end position="798"/>
    </location>
</feature>
<keyword evidence="2" id="KW-0472">Membrane</keyword>
<dbReference type="AlphaFoldDB" id="A0A9W7KY29"/>
<feature type="transmembrane region" description="Helical" evidence="2">
    <location>
        <begin position="906"/>
        <end position="933"/>
    </location>
</feature>
<feature type="transmembrane region" description="Helical" evidence="2">
    <location>
        <begin position="805"/>
        <end position="825"/>
    </location>
</feature>
<evidence type="ECO:0000259" key="3">
    <source>
        <dbReference type="PROSITE" id="PS50156"/>
    </source>
</evidence>
<dbReference type="GO" id="GO:0016020">
    <property type="term" value="C:membrane"/>
    <property type="evidence" value="ECO:0007669"/>
    <property type="project" value="TreeGrafter"/>
</dbReference>
<dbReference type="Pfam" id="PF12349">
    <property type="entry name" value="Sterol-sensing"/>
    <property type="match status" value="1"/>
</dbReference>
<feature type="transmembrane region" description="Helical" evidence="2">
    <location>
        <begin position="73"/>
        <end position="92"/>
    </location>
</feature>
<keyword evidence="2" id="KW-1133">Transmembrane helix</keyword>
<feature type="transmembrane region" description="Helical" evidence="2">
    <location>
        <begin position="350"/>
        <end position="369"/>
    </location>
</feature>
<feature type="transmembrane region" description="Helical" evidence="2">
    <location>
        <begin position="831"/>
        <end position="849"/>
    </location>
</feature>
<accession>A0A9W7KY29</accession>
<dbReference type="InterPro" id="IPR051697">
    <property type="entry name" value="Patched_domain-protein"/>
</dbReference>
<protein>
    <recommendedName>
        <fullName evidence="3">SSD domain-containing protein</fullName>
    </recommendedName>
</protein>
<feature type="transmembrane region" description="Helical" evidence="2">
    <location>
        <begin position="314"/>
        <end position="338"/>
    </location>
</feature>
<keyword evidence="5" id="KW-1185">Reference proteome</keyword>
<feature type="transmembrane region" description="Helical" evidence="2">
    <location>
        <begin position="453"/>
        <end position="481"/>
    </location>
</feature>
<feature type="transmembrane region" description="Helical" evidence="2">
    <location>
        <begin position="389"/>
        <end position="406"/>
    </location>
</feature>
<feature type="transmembrane region" description="Helical" evidence="2">
    <location>
        <begin position="576"/>
        <end position="601"/>
    </location>
</feature>
<evidence type="ECO:0000313" key="4">
    <source>
        <dbReference type="EMBL" id="GMI15649.1"/>
    </source>
</evidence>
<evidence type="ECO:0000256" key="2">
    <source>
        <dbReference type="SAM" id="Phobius"/>
    </source>
</evidence>
<dbReference type="SUPFAM" id="SSF82866">
    <property type="entry name" value="Multidrug efflux transporter AcrB transmembrane domain"/>
    <property type="match status" value="2"/>
</dbReference>
<dbReference type="Proteomes" id="UP001165122">
    <property type="component" value="Unassembled WGS sequence"/>
</dbReference>
<dbReference type="PANTHER" id="PTHR10796:SF92">
    <property type="entry name" value="PATCHED-RELATED, ISOFORM A"/>
    <property type="match status" value="1"/>
</dbReference>
<sequence>MGAPKEMKKGESMVPPPPEDWEGWKEVKYNPAFKGTGCGTYSLYLHHSREIFLDHISSFFFHLGSLIQSKPNLTIFLSLFITFLFIPGIFFLKAENDALYLWVPQETRVWSNFMYVRDNFGGQKRVTSLLITSFDGDEDLINGEAIRSMIHIHNNLTISYENIDGRTFQDFCVKDGQNDCEISNFLSIWDYNASKVEDDKHTLLYQINQYIDNVPASIQFGGLKYAPDGSGVLLGFKAARMQYYCISDVPDFTHYNNTSLKTWGPVTWWFSKLWQVEDWEKTIMIELNDNWSEKKESKILNVECVTKRSVDDEVYRLVIDDFSLFLGAIFCIILWLALTFGRQNIIEARFLITWTVAIEMACCLIFSYGAMGYMNLLGVPGVKVCSLNAMVPFIIAGVSVDDMIVIEDFFNKAEGKKNRMAECLKAAGVAITTTSLTSIAAFFTGTFCDMPGVRSFCLCCFLAFTWDYVLNVTLFPALILIDQKRIDANRHFLCPCIEVDEEHKARERSSSMSAHVERQKSTKSIRSLKSLSERGSSFSRSAYISIRGYKEKPGAVEHFMYAHYGAFLQYETVQMWVLILFSISALILGFMSYFAGVGLTIAQVLPYDSYIIDFVESVDSYFPTSIDQLRIVVRDLDYTDSDQVSNMFDYFSFVQRYDGIEGNVGMAQGSWYTNYAYFLYSNDHHIYDDFHTYLQEWFDNDGEPFKSDVICTDDEAGNCIDVTSSIYKVWNNSPDDTMETYNVQKDLNEGVERYGLSPNSYIFSENFLFAETDWKMYSYICWNLFLTIVIVGIVMLIFTDNISCFFITLMVIFIDADLMGMMYFLDINISAISFICILMSIGLSVDYCVHIGHAFTHSDGEAPNIRLVEAVKMMGTSVLKGGMTTFLGTIVLAFSSSDAFRTFFKMMFMTVVFGMLHGLIALPVFLTTFYNLAGRAAHFEKSKDQVGSKLQKGARKKKEIEKGRHKELAGVALELNIRGEEEEGGGDFQREVVREGSDKTVTFGVVREESDKTVTFGVFGKESSSFEFDDNPLRN</sequence>
<dbReference type="OrthoDB" id="6510177at2759"/>
<evidence type="ECO:0000313" key="5">
    <source>
        <dbReference type="Proteomes" id="UP001165122"/>
    </source>
</evidence>
<feature type="domain" description="SSD" evidence="3">
    <location>
        <begin position="321"/>
        <end position="481"/>
    </location>
</feature>